<organism evidence="13 14">
    <name type="scientific">Microbacterium panaciterrae</name>
    <dbReference type="NCBI Taxonomy" id="985759"/>
    <lineage>
        <taxon>Bacteria</taxon>
        <taxon>Bacillati</taxon>
        <taxon>Actinomycetota</taxon>
        <taxon>Actinomycetes</taxon>
        <taxon>Micrococcales</taxon>
        <taxon>Microbacteriaceae</taxon>
        <taxon>Microbacterium</taxon>
    </lineage>
</organism>
<evidence type="ECO:0000256" key="2">
    <source>
        <dbReference type="ARBA" id="ARBA00004236"/>
    </source>
</evidence>
<dbReference type="EC" id="2.7.13.3" evidence="3"/>
<keyword evidence="5" id="KW-0808">Transferase</keyword>
<feature type="transmembrane region" description="Helical" evidence="11">
    <location>
        <begin position="75"/>
        <end position="98"/>
    </location>
</feature>
<evidence type="ECO:0000256" key="11">
    <source>
        <dbReference type="SAM" id="Phobius"/>
    </source>
</evidence>
<dbReference type="SUPFAM" id="SSF47384">
    <property type="entry name" value="Homodimeric domain of signal transducing histidine kinase"/>
    <property type="match status" value="1"/>
</dbReference>
<keyword evidence="6 11" id="KW-0812">Transmembrane</keyword>
<keyword evidence="4" id="KW-0597">Phosphoprotein</keyword>
<dbReference type="CDD" id="cd00082">
    <property type="entry name" value="HisKA"/>
    <property type="match status" value="1"/>
</dbReference>
<evidence type="ECO:0000313" key="13">
    <source>
        <dbReference type="EMBL" id="GAA4489109.1"/>
    </source>
</evidence>
<evidence type="ECO:0000256" key="8">
    <source>
        <dbReference type="ARBA" id="ARBA00022989"/>
    </source>
</evidence>
<dbReference type="Gene3D" id="1.10.287.130">
    <property type="match status" value="1"/>
</dbReference>
<protein>
    <recommendedName>
        <fullName evidence="3">histidine kinase</fullName>
        <ecNumber evidence="3">2.7.13.3</ecNumber>
    </recommendedName>
</protein>
<evidence type="ECO:0000256" key="10">
    <source>
        <dbReference type="ARBA" id="ARBA00023136"/>
    </source>
</evidence>
<dbReference type="SUPFAM" id="SSF55874">
    <property type="entry name" value="ATPase domain of HSP90 chaperone/DNA topoisomerase II/histidine kinase"/>
    <property type="match status" value="1"/>
</dbReference>
<dbReference type="InterPro" id="IPR004358">
    <property type="entry name" value="Sig_transdc_His_kin-like_C"/>
</dbReference>
<evidence type="ECO:0000256" key="5">
    <source>
        <dbReference type="ARBA" id="ARBA00022679"/>
    </source>
</evidence>
<dbReference type="PROSITE" id="PS50109">
    <property type="entry name" value="HIS_KIN"/>
    <property type="match status" value="1"/>
</dbReference>
<dbReference type="InterPro" id="IPR036097">
    <property type="entry name" value="HisK_dim/P_sf"/>
</dbReference>
<comment type="catalytic activity">
    <reaction evidence="1">
        <text>ATP + protein L-histidine = ADP + protein N-phospho-L-histidine.</text>
        <dbReference type="EC" id="2.7.13.3"/>
    </reaction>
</comment>
<keyword evidence="9" id="KW-0902">Two-component regulatory system</keyword>
<dbReference type="SMART" id="SM00387">
    <property type="entry name" value="HATPase_c"/>
    <property type="match status" value="1"/>
</dbReference>
<keyword evidence="7" id="KW-0418">Kinase</keyword>
<evidence type="ECO:0000313" key="14">
    <source>
        <dbReference type="Proteomes" id="UP001500731"/>
    </source>
</evidence>
<dbReference type="InterPro" id="IPR003661">
    <property type="entry name" value="HisK_dim/P_dom"/>
</dbReference>
<evidence type="ECO:0000256" key="4">
    <source>
        <dbReference type="ARBA" id="ARBA00022553"/>
    </source>
</evidence>
<keyword evidence="8 11" id="KW-1133">Transmembrane helix</keyword>
<accession>A0ABP8PPB7</accession>
<reference evidence="14" key="1">
    <citation type="journal article" date="2019" name="Int. J. Syst. Evol. Microbiol.">
        <title>The Global Catalogue of Microorganisms (GCM) 10K type strain sequencing project: providing services to taxonomists for standard genome sequencing and annotation.</title>
        <authorList>
            <consortium name="The Broad Institute Genomics Platform"/>
            <consortium name="The Broad Institute Genome Sequencing Center for Infectious Disease"/>
            <person name="Wu L."/>
            <person name="Ma J."/>
        </authorList>
    </citation>
    <scope>NUCLEOTIDE SEQUENCE [LARGE SCALE GENOMIC DNA]</scope>
    <source>
        <strain evidence="14">JCM 17839</strain>
    </source>
</reference>
<feature type="domain" description="Histidine kinase" evidence="12">
    <location>
        <begin position="118"/>
        <end position="341"/>
    </location>
</feature>
<proteinExistence type="predicted"/>
<evidence type="ECO:0000256" key="3">
    <source>
        <dbReference type="ARBA" id="ARBA00012438"/>
    </source>
</evidence>
<name>A0ABP8PPB7_9MICO</name>
<dbReference type="Pfam" id="PF00512">
    <property type="entry name" value="HisKA"/>
    <property type="match status" value="1"/>
</dbReference>
<dbReference type="Gene3D" id="3.30.565.10">
    <property type="entry name" value="Histidine kinase-like ATPase, C-terminal domain"/>
    <property type="match status" value="1"/>
</dbReference>
<dbReference type="PANTHER" id="PTHR45436:SF5">
    <property type="entry name" value="SENSOR HISTIDINE KINASE TRCS"/>
    <property type="match status" value="1"/>
</dbReference>
<gene>
    <name evidence="13" type="ORF">GCM10023171_29550</name>
</gene>
<dbReference type="SMART" id="SM00388">
    <property type="entry name" value="HisKA"/>
    <property type="match status" value="1"/>
</dbReference>
<evidence type="ECO:0000256" key="9">
    <source>
        <dbReference type="ARBA" id="ARBA00023012"/>
    </source>
</evidence>
<evidence type="ECO:0000256" key="7">
    <source>
        <dbReference type="ARBA" id="ARBA00022777"/>
    </source>
</evidence>
<dbReference type="Proteomes" id="UP001500731">
    <property type="component" value="Unassembled WGS sequence"/>
</dbReference>
<dbReference type="PRINTS" id="PR00344">
    <property type="entry name" value="BCTRLSENSOR"/>
</dbReference>
<comment type="caution">
    <text evidence="13">The sequence shown here is derived from an EMBL/GenBank/DDBJ whole genome shotgun (WGS) entry which is preliminary data.</text>
</comment>
<dbReference type="InterPro" id="IPR003594">
    <property type="entry name" value="HATPase_dom"/>
</dbReference>
<keyword evidence="14" id="KW-1185">Reference proteome</keyword>
<dbReference type="EMBL" id="BAABGP010000021">
    <property type="protein sequence ID" value="GAA4489109.1"/>
    <property type="molecule type" value="Genomic_DNA"/>
</dbReference>
<evidence type="ECO:0000256" key="6">
    <source>
        <dbReference type="ARBA" id="ARBA00022692"/>
    </source>
</evidence>
<dbReference type="PANTHER" id="PTHR45436">
    <property type="entry name" value="SENSOR HISTIDINE KINASE YKOH"/>
    <property type="match status" value="1"/>
</dbReference>
<dbReference type="InterPro" id="IPR005467">
    <property type="entry name" value="His_kinase_dom"/>
</dbReference>
<sequence length="345" mass="35414">MGAPMGSLGERTLEAPGYRRSTRAIAWQVAAVCAVLVLLGGALALAYVFWQTRPAERFGTPDPGTVRVFLDPADLALAAVVVGIAAVACAGAAAWLIARRAVRPLEEAARIQRRFVADASHELRTPLAVLNARLQQLAALPPDDAQRQQTVQALRDDARIMSAIVDDMLATATGRPVTSGVAALGEVIAGAVSDMALLAEQRGVQVNAQPLTADVALPAAELRRCLVALLDNAIDHSPSGGVVTVSASRDGSVARIAVADVGAGIVGIDPLRVFDRFAHGAAPTTGAESGAESGTTGGSRTRFGIGLALVKELAERHGGGVRVAETGPAGTVFELTVPIAPGEAR</sequence>
<comment type="subcellular location">
    <subcellularLocation>
        <location evidence="2">Cell membrane</location>
    </subcellularLocation>
</comment>
<keyword evidence="10 11" id="KW-0472">Membrane</keyword>
<dbReference type="InterPro" id="IPR036890">
    <property type="entry name" value="HATPase_C_sf"/>
</dbReference>
<feature type="transmembrane region" description="Helical" evidence="11">
    <location>
        <begin position="29"/>
        <end position="50"/>
    </location>
</feature>
<dbReference type="Pfam" id="PF02518">
    <property type="entry name" value="HATPase_c"/>
    <property type="match status" value="1"/>
</dbReference>
<dbReference type="InterPro" id="IPR050428">
    <property type="entry name" value="TCS_sensor_his_kinase"/>
</dbReference>
<evidence type="ECO:0000256" key="1">
    <source>
        <dbReference type="ARBA" id="ARBA00000085"/>
    </source>
</evidence>
<evidence type="ECO:0000259" key="12">
    <source>
        <dbReference type="PROSITE" id="PS50109"/>
    </source>
</evidence>